<dbReference type="Proteomes" id="UP000307982">
    <property type="component" value="Chromosome"/>
</dbReference>
<protein>
    <submittedName>
        <fullName evidence="1">Membrane protein</fullName>
    </submittedName>
</protein>
<gene>
    <name evidence="1" type="ORF">NCTC5338_00939</name>
</gene>
<proteinExistence type="predicted"/>
<organism evidence="1 2">
    <name type="scientific">Streptococcus australis</name>
    <dbReference type="NCBI Taxonomy" id="113107"/>
    <lineage>
        <taxon>Bacteria</taxon>
        <taxon>Bacillati</taxon>
        <taxon>Bacillota</taxon>
        <taxon>Bacilli</taxon>
        <taxon>Lactobacillales</taxon>
        <taxon>Streptococcaceae</taxon>
        <taxon>Streptococcus</taxon>
    </lineage>
</organism>
<evidence type="ECO:0000313" key="1">
    <source>
        <dbReference type="EMBL" id="VTS70892.1"/>
    </source>
</evidence>
<accession>A0A4V0BT12</accession>
<name>A0A4V0BT12_9STRE</name>
<dbReference type="EMBL" id="LR594040">
    <property type="protein sequence ID" value="VTS70892.1"/>
    <property type="molecule type" value="Genomic_DNA"/>
</dbReference>
<dbReference type="AlphaFoldDB" id="A0A4V0BT12"/>
<reference evidence="1 2" key="1">
    <citation type="submission" date="2019-05" db="EMBL/GenBank/DDBJ databases">
        <authorList>
            <consortium name="Pathogen Informatics"/>
        </authorList>
    </citation>
    <scope>NUCLEOTIDE SEQUENCE [LARGE SCALE GENOMIC DNA]</scope>
    <source>
        <strain evidence="1 2">NCTC5338</strain>
    </source>
</reference>
<sequence length="106" mass="11988">MREEEIIAFNKRGLPYPEGYQDYHQYRVMHDLTEENIINAFKTASSEVKESLIDAMENRGFSLSDLANIQQGEIAKVFGAGGGTQIQLGNSLKYYEDLGLLKEVIK</sequence>
<evidence type="ECO:0000313" key="2">
    <source>
        <dbReference type="Proteomes" id="UP000307982"/>
    </source>
</evidence>